<feature type="compositionally biased region" description="Basic and acidic residues" evidence="1">
    <location>
        <begin position="52"/>
        <end position="63"/>
    </location>
</feature>
<gene>
    <name evidence="2" type="ORF">P5673_000122</name>
</gene>
<dbReference type="Proteomes" id="UP001249851">
    <property type="component" value="Unassembled WGS sequence"/>
</dbReference>
<organism evidence="2 3">
    <name type="scientific">Acropora cervicornis</name>
    <name type="common">Staghorn coral</name>
    <dbReference type="NCBI Taxonomy" id="6130"/>
    <lineage>
        <taxon>Eukaryota</taxon>
        <taxon>Metazoa</taxon>
        <taxon>Cnidaria</taxon>
        <taxon>Anthozoa</taxon>
        <taxon>Hexacorallia</taxon>
        <taxon>Scleractinia</taxon>
        <taxon>Astrocoeniina</taxon>
        <taxon>Acroporidae</taxon>
        <taxon>Acropora</taxon>
    </lineage>
</organism>
<evidence type="ECO:0000313" key="3">
    <source>
        <dbReference type="Proteomes" id="UP001249851"/>
    </source>
</evidence>
<proteinExistence type="predicted"/>
<evidence type="ECO:0000313" key="2">
    <source>
        <dbReference type="EMBL" id="KAK2574008.1"/>
    </source>
</evidence>
<dbReference type="EMBL" id="JARQWQ010000001">
    <property type="protein sequence ID" value="KAK2574008.1"/>
    <property type="molecule type" value="Genomic_DNA"/>
</dbReference>
<name>A0AAD9VGS6_ACRCE</name>
<dbReference type="AlphaFoldDB" id="A0AAD9VGS6"/>
<comment type="caution">
    <text evidence="2">The sequence shown here is derived from an EMBL/GenBank/DDBJ whole genome shotgun (WGS) entry which is preliminary data.</text>
</comment>
<sequence>MAASKRPIHQRLIQRADYINARLRRLQRQDPTTNDDACERETNNGSMQIESTDNKGTIDRPREGREIVLTNTVRGALCSQKVVPCSPTARFLNPGSIREDQRNFNSGWG</sequence>
<keyword evidence="3" id="KW-1185">Reference proteome</keyword>
<accession>A0AAD9VGS6</accession>
<reference evidence="2" key="2">
    <citation type="journal article" date="2023" name="Science">
        <title>Genomic signatures of disease resistance in endangered staghorn corals.</title>
        <authorList>
            <person name="Vollmer S.V."/>
            <person name="Selwyn J.D."/>
            <person name="Despard B.A."/>
            <person name="Roesel C.L."/>
        </authorList>
    </citation>
    <scope>NUCLEOTIDE SEQUENCE</scope>
    <source>
        <strain evidence="2">K2</strain>
    </source>
</reference>
<feature type="region of interest" description="Disordered" evidence="1">
    <location>
        <begin position="25"/>
        <end position="63"/>
    </location>
</feature>
<protein>
    <submittedName>
        <fullName evidence="2">Uncharacterized protein</fullName>
    </submittedName>
</protein>
<reference evidence="2" key="1">
    <citation type="journal article" date="2023" name="G3 (Bethesda)">
        <title>Whole genome assembly and annotation of the endangered Caribbean coral Acropora cervicornis.</title>
        <authorList>
            <person name="Selwyn J.D."/>
            <person name="Vollmer S.V."/>
        </authorList>
    </citation>
    <scope>NUCLEOTIDE SEQUENCE</scope>
    <source>
        <strain evidence="2">K2</strain>
    </source>
</reference>
<evidence type="ECO:0000256" key="1">
    <source>
        <dbReference type="SAM" id="MobiDB-lite"/>
    </source>
</evidence>